<dbReference type="Proteomes" id="UP001500767">
    <property type="component" value="Unassembled WGS sequence"/>
</dbReference>
<dbReference type="RefSeq" id="WP_204912678.1">
    <property type="nucleotide sequence ID" value="NZ_BAAAYR010000001.1"/>
</dbReference>
<dbReference type="PANTHER" id="PTHR38011">
    <property type="entry name" value="DIHYDROFOLATE REDUCTASE FAMILY PROTEIN (AFU_ORTHOLOGUE AFUA_8G06820)"/>
    <property type="match status" value="1"/>
</dbReference>
<keyword evidence="6" id="KW-1185">Reference proteome</keyword>
<organism evidence="5 6">
    <name type="scientific">Microlunatus spumicola</name>
    <dbReference type="NCBI Taxonomy" id="81499"/>
    <lineage>
        <taxon>Bacteria</taxon>
        <taxon>Bacillati</taxon>
        <taxon>Actinomycetota</taxon>
        <taxon>Actinomycetes</taxon>
        <taxon>Propionibacteriales</taxon>
        <taxon>Propionibacteriaceae</taxon>
        <taxon>Microlunatus</taxon>
    </lineage>
</organism>
<dbReference type="SUPFAM" id="SSF53597">
    <property type="entry name" value="Dihydrofolate reductase-like"/>
    <property type="match status" value="1"/>
</dbReference>
<accession>A0ABP6WG16</accession>
<evidence type="ECO:0000256" key="1">
    <source>
        <dbReference type="ARBA" id="ARBA00005104"/>
    </source>
</evidence>
<dbReference type="PANTHER" id="PTHR38011:SF7">
    <property type="entry name" value="2,5-DIAMINO-6-RIBOSYLAMINO-4(3H)-PYRIMIDINONE 5'-PHOSPHATE REDUCTASE"/>
    <property type="match status" value="1"/>
</dbReference>
<dbReference type="Pfam" id="PF01872">
    <property type="entry name" value="RibD_C"/>
    <property type="match status" value="1"/>
</dbReference>
<keyword evidence="3" id="KW-0560">Oxidoreductase</keyword>
<dbReference type="InterPro" id="IPR024072">
    <property type="entry name" value="DHFR-like_dom_sf"/>
</dbReference>
<reference evidence="6" key="1">
    <citation type="journal article" date="2019" name="Int. J. Syst. Evol. Microbiol.">
        <title>The Global Catalogue of Microorganisms (GCM) 10K type strain sequencing project: providing services to taxonomists for standard genome sequencing and annotation.</title>
        <authorList>
            <consortium name="The Broad Institute Genomics Platform"/>
            <consortium name="The Broad Institute Genome Sequencing Center for Infectious Disease"/>
            <person name="Wu L."/>
            <person name="Ma J."/>
        </authorList>
    </citation>
    <scope>NUCLEOTIDE SEQUENCE [LARGE SCALE GENOMIC DNA]</scope>
    <source>
        <strain evidence="6">JCM 16540</strain>
    </source>
</reference>
<evidence type="ECO:0000313" key="6">
    <source>
        <dbReference type="Proteomes" id="UP001500767"/>
    </source>
</evidence>
<name>A0ABP6WG16_9ACTN</name>
<feature type="domain" description="Bacterial bifunctional deaminase-reductase C-terminal" evidence="4">
    <location>
        <begin position="37"/>
        <end position="241"/>
    </location>
</feature>
<protein>
    <submittedName>
        <fullName evidence="5">Pyrimidine reductase family protein</fullName>
    </submittedName>
</protein>
<comment type="caution">
    <text evidence="5">The sequence shown here is derived from an EMBL/GenBank/DDBJ whole genome shotgun (WGS) entry which is preliminary data.</text>
</comment>
<sequence>MRVVHLLFDRRGTPAGELGQAELVELLRFPVPPSDAWLRTNFVATVDGSITGADASSGSISPDSDRHHFALHRALCDAVVVAGGTARAEGYRAVDLTDWQRDVRAAEGLAPYPTLVIVTASADLDPNIAVPAQGEGGPVVVATTTAAAAARLDPLRAAGVEVLQLGTDQVDLRAVLDDLAGRGQPRLLCEGGPALHRELLALGLVDEVLLTHAPQVVGGTGSRTTRGAGLPEPVDLALSYVLHADDDALFTSYRTLPEKPVGRLE</sequence>
<keyword evidence="2" id="KW-0521">NADP</keyword>
<gene>
    <name evidence="5" type="ORF">GCM10022197_01660</name>
</gene>
<dbReference type="Gene3D" id="3.40.430.10">
    <property type="entry name" value="Dihydrofolate Reductase, subunit A"/>
    <property type="match status" value="1"/>
</dbReference>
<proteinExistence type="predicted"/>
<dbReference type="InterPro" id="IPR050765">
    <property type="entry name" value="Riboflavin_Biosynth_HTPR"/>
</dbReference>
<evidence type="ECO:0000256" key="2">
    <source>
        <dbReference type="ARBA" id="ARBA00022857"/>
    </source>
</evidence>
<evidence type="ECO:0000256" key="3">
    <source>
        <dbReference type="ARBA" id="ARBA00023002"/>
    </source>
</evidence>
<evidence type="ECO:0000259" key="4">
    <source>
        <dbReference type="Pfam" id="PF01872"/>
    </source>
</evidence>
<evidence type="ECO:0000313" key="5">
    <source>
        <dbReference type="EMBL" id="GAA3550475.1"/>
    </source>
</evidence>
<comment type="pathway">
    <text evidence="1">Cofactor biosynthesis; riboflavin biosynthesis.</text>
</comment>
<dbReference type="EMBL" id="BAAAYR010000001">
    <property type="protein sequence ID" value="GAA3550475.1"/>
    <property type="molecule type" value="Genomic_DNA"/>
</dbReference>
<dbReference type="InterPro" id="IPR002734">
    <property type="entry name" value="RibDG_C"/>
</dbReference>